<keyword evidence="2" id="KW-1133">Transmembrane helix</keyword>
<keyword evidence="2" id="KW-0472">Membrane</keyword>
<dbReference type="AlphaFoldDB" id="A0A4Z2CQK9"/>
<dbReference type="Proteomes" id="UP000311919">
    <property type="component" value="Unassembled WGS sequence"/>
</dbReference>
<feature type="region of interest" description="Disordered" evidence="1">
    <location>
        <begin position="536"/>
        <end position="558"/>
    </location>
</feature>
<sequence length="914" mass="103087">MNKYLWIVIFISIMITKGYVQVLQNDILNSLGLRQFEIAFCTNVKVNVYSNPSLTDRQMSIYCPHRTTLHIIDAYYRQSFDKNSQCLKSPESNDESQKYHDIPTTDISLRNECYGRSVGSLVKQLCNGANKCDLISHIKQDNFTKCPYPSVLQVNYTCLPVYSKQEVICADSYVELSCKSFSTDMGLVILEAVLNQNLSMYLTSSSKTGLRTCSGPSINPIQCPSVDSISFVSNQCNGHLTCTVSPNLVIESVYRLNPRKSILFNKMSCTKSYLYLRYTCVHNLLLETNLRQEDSKKLNKHRDKHVFKTKKKLNRSSGIGSANQKISDMNTMYYNDDLSIYSGQANELNLKPISERPKSKSSTVTLNDELLSVLSELSVSPKTKSTHIYLSALLPSVLCILVSCVFVIAILCHRKRLFKSKYKSNKISRILHNPTYCDQHSSCNVTVGDNNSHEIGYQSDIQTNHSYSSKLVKNPLPEWVNGKNLITHLQPLQQTNNSNVRSIQYCPSCNNDQKEIPQLYHYQNISYGDNEVISNGEIPNQSVKASPNSNSQLASTENSFTPNSIGIINKMDDIYPSSATCLSGAFVNNSVKHQNQCYSLQFNHTNSLVFGNYATNSNNSSNNNNNSQQTNTWINDQISNEQENISKLNYYYDDDDGKIIPNIHAELHDASIYEHEESTSDSHQKLMNTNPNTTSVNLKEQMNCKVKTRLAPPLFSSGDDLLPNYMMNTKSPVYLKYGVIPVVRYPYDSEDHSDNSDSESQKYLKTKEALNYSRHYGNKPDICLTVNKNEINKEFLVSTSPTTKTSHPKCGQISRTASDHRVQNPVSPSLIRSVTSQLTNNSTSSFVKISKPFTKTICTIQPTNVLNDIHNSEHHIQSSAINVKNKSLIYDSNKLSPFINREDVSSSMCRSIQP</sequence>
<name>A0A4Z2CQK9_SCHJA</name>
<dbReference type="EMBL" id="SKCS01000461">
    <property type="protein sequence ID" value="TNN06549.1"/>
    <property type="molecule type" value="Genomic_DNA"/>
</dbReference>
<evidence type="ECO:0000256" key="3">
    <source>
        <dbReference type="SAM" id="SignalP"/>
    </source>
</evidence>
<keyword evidence="3" id="KW-0732">Signal</keyword>
<dbReference type="Gene3D" id="2.60.120.740">
    <property type="match status" value="2"/>
</dbReference>
<gene>
    <name evidence="4" type="ORF">EWB00_008333</name>
</gene>
<proteinExistence type="predicted"/>
<evidence type="ECO:0000256" key="1">
    <source>
        <dbReference type="SAM" id="MobiDB-lite"/>
    </source>
</evidence>
<evidence type="ECO:0000313" key="5">
    <source>
        <dbReference type="Proteomes" id="UP000311919"/>
    </source>
</evidence>
<evidence type="ECO:0000313" key="4">
    <source>
        <dbReference type="EMBL" id="TNN06549.1"/>
    </source>
</evidence>
<keyword evidence="5" id="KW-1185">Reference proteome</keyword>
<reference evidence="4 5" key="1">
    <citation type="submission" date="2019-03" db="EMBL/GenBank/DDBJ databases">
        <title>An improved genome assembly of the fluke Schistosoma japonicum.</title>
        <authorList>
            <person name="Hu W."/>
            <person name="Luo F."/>
            <person name="Yin M."/>
            <person name="Mo X."/>
            <person name="Sun C."/>
            <person name="Wu Q."/>
            <person name="Zhu B."/>
            <person name="Xiang M."/>
            <person name="Wang J."/>
            <person name="Wang Y."/>
            <person name="Zhang T."/>
            <person name="Xu B."/>
            <person name="Zheng H."/>
            <person name="Feng Z."/>
        </authorList>
    </citation>
    <scope>NUCLEOTIDE SEQUENCE [LARGE SCALE GENOMIC DNA]</scope>
    <source>
        <strain evidence="4">HuSjv2</strain>
        <tissue evidence="4">Worms</tissue>
    </source>
</reference>
<feature type="transmembrane region" description="Helical" evidence="2">
    <location>
        <begin position="388"/>
        <end position="412"/>
    </location>
</feature>
<accession>A0A4Z2CQK9</accession>
<dbReference type="InterPro" id="IPR043159">
    <property type="entry name" value="Lectin_gal-bd_sf"/>
</dbReference>
<feature type="region of interest" description="Disordered" evidence="1">
    <location>
        <begin position="800"/>
        <end position="826"/>
    </location>
</feature>
<dbReference type="OrthoDB" id="6250977at2759"/>
<feature type="compositionally biased region" description="Low complexity" evidence="1">
    <location>
        <begin position="800"/>
        <end position="809"/>
    </location>
</feature>
<feature type="compositionally biased region" description="Polar residues" evidence="1">
    <location>
        <begin position="537"/>
        <end position="558"/>
    </location>
</feature>
<organism evidence="4 5">
    <name type="scientific">Schistosoma japonicum</name>
    <name type="common">Blood fluke</name>
    <dbReference type="NCBI Taxonomy" id="6182"/>
    <lineage>
        <taxon>Eukaryota</taxon>
        <taxon>Metazoa</taxon>
        <taxon>Spiralia</taxon>
        <taxon>Lophotrochozoa</taxon>
        <taxon>Platyhelminthes</taxon>
        <taxon>Trematoda</taxon>
        <taxon>Digenea</taxon>
        <taxon>Strigeidida</taxon>
        <taxon>Schistosomatoidea</taxon>
        <taxon>Schistosomatidae</taxon>
        <taxon>Schistosoma</taxon>
    </lineage>
</organism>
<evidence type="ECO:0000256" key="2">
    <source>
        <dbReference type="SAM" id="Phobius"/>
    </source>
</evidence>
<feature type="chain" id="PRO_5021291046" description="SUEL-type lectin domain-containing protein" evidence="3">
    <location>
        <begin position="19"/>
        <end position="914"/>
    </location>
</feature>
<protein>
    <recommendedName>
        <fullName evidence="6">SUEL-type lectin domain-containing protein</fullName>
    </recommendedName>
</protein>
<keyword evidence="2" id="KW-0812">Transmembrane</keyword>
<feature type="signal peptide" evidence="3">
    <location>
        <begin position="1"/>
        <end position="18"/>
    </location>
</feature>
<dbReference type="CDD" id="cd22823">
    <property type="entry name" value="Gal_Rha_Lectin"/>
    <property type="match status" value="1"/>
</dbReference>
<evidence type="ECO:0008006" key="6">
    <source>
        <dbReference type="Google" id="ProtNLM"/>
    </source>
</evidence>
<comment type="caution">
    <text evidence="4">The sequence shown here is derived from an EMBL/GenBank/DDBJ whole genome shotgun (WGS) entry which is preliminary data.</text>
</comment>